<evidence type="ECO:0008006" key="4">
    <source>
        <dbReference type="Google" id="ProtNLM"/>
    </source>
</evidence>
<dbReference type="AlphaFoldDB" id="A0A7I9VJK4"/>
<organism evidence="2 3">
    <name type="scientific">Anaeromyxobacter diazotrophicus</name>
    <dbReference type="NCBI Taxonomy" id="2590199"/>
    <lineage>
        <taxon>Bacteria</taxon>
        <taxon>Pseudomonadati</taxon>
        <taxon>Myxococcota</taxon>
        <taxon>Myxococcia</taxon>
        <taxon>Myxococcales</taxon>
        <taxon>Cystobacterineae</taxon>
        <taxon>Anaeromyxobacteraceae</taxon>
        <taxon>Anaeromyxobacter</taxon>
    </lineage>
</organism>
<feature type="chain" id="PRO_5029694675" description="Lipoprotein" evidence="1">
    <location>
        <begin position="21"/>
        <end position="290"/>
    </location>
</feature>
<feature type="signal peptide" evidence="1">
    <location>
        <begin position="1"/>
        <end position="20"/>
    </location>
</feature>
<evidence type="ECO:0000256" key="1">
    <source>
        <dbReference type="SAM" id="SignalP"/>
    </source>
</evidence>
<sequence length="290" mass="30050">MTKLRLAALALVAVVGAGCAGDLPPRSLLQDLRVLALLATPLDAGPGESVRVSAYRLPPRGATIATETWSFCPFTVGASGGDVCAVPACERRLDPAADGTVSADPGAEAASCLATYGVDAVPGSPLPTQVPDQLQTLFRYVVTASDGSSREAVLRVPFYPRGAPADRNAPPAVTAITIGGQPMSPPAAPGEQAPAVPKGGQLEVRVTLSPDSVQRYQDSSGRTVSEQLFVSFFTTDGRFDYDRGVGLDESVNLKDDKVADRATPARVYVVAHDDRGGAAVFGPYAVPFSP</sequence>
<evidence type="ECO:0000313" key="2">
    <source>
        <dbReference type="EMBL" id="GEJ56348.1"/>
    </source>
</evidence>
<reference evidence="3" key="1">
    <citation type="journal article" date="2020" name="Appl. Environ. Microbiol.">
        <title>Diazotrophic Anaeromyxobacter Isolates from Soils.</title>
        <authorList>
            <person name="Masuda Y."/>
            <person name="Yamanaka H."/>
            <person name="Xu Z.X."/>
            <person name="Shiratori Y."/>
            <person name="Aono T."/>
            <person name="Amachi S."/>
            <person name="Senoo K."/>
            <person name="Itoh H."/>
        </authorList>
    </citation>
    <scope>NUCLEOTIDE SEQUENCE [LARGE SCALE GENOMIC DNA]</scope>
    <source>
        <strain evidence="3">R267</strain>
    </source>
</reference>
<dbReference type="Proteomes" id="UP000503640">
    <property type="component" value="Unassembled WGS sequence"/>
</dbReference>
<protein>
    <recommendedName>
        <fullName evidence="4">Lipoprotein</fullName>
    </recommendedName>
</protein>
<proteinExistence type="predicted"/>
<gene>
    <name evidence="2" type="ORF">AMYX_10890</name>
</gene>
<dbReference type="RefSeq" id="WP_176063737.1">
    <property type="nucleotide sequence ID" value="NZ_BJTG01000002.1"/>
</dbReference>
<accession>A0A7I9VJK4</accession>
<keyword evidence="3" id="KW-1185">Reference proteome</keyword>
<keyword evidence="1" id="KW-0732">Signal</keyword>
<evidence type="ECO:0000313" key="3">
    <source>
        <dbReference type="Proteomes" id="UP000503640"/>
    </source>
</evidence>
<dbReference type="PROSITE" id="PS51257">
    <property type="entry name" value="PROKAR_LIPOPROTEIN"/>
    <property type="match status" value="1"/>
</dbReference>
<name>A0A7I9VJK4_9BACT</name>
<dbReference type="EMBL" id="BJTG01000002">
    <property type="protein sequence ID" value="GEJ56348.1"/>
    <property type="molecule type" value="Genomic_DNA"/>
</dbReference>
<comment type="caution">
    <text evidence="2">The sequence shown here is derived from an EMBL/GenBank/DDBJ whole genome shotgun (WGS) entry which is preliminary data.</text>
</comment>